<feature type="region of interest" description="Disordered" evidence="1">
    <location>
        <begin position="214"/>
        <end position="233"/>
    </location>
</feature>
<dbReference type="AlphaFoldDB" id="A0AAD8VKN8"/>
<dbReference type="Proteomes" id="UP001231189">
    <property type="component" value="Unassembled WGS sequence"/>
</dbReference>
<feature type="region of interest" description="Disordered" evidence="1">
    <location>
        <begin position="111"/>
        <end position="131"/>
    </location>
</feature>
<evidence type="ECO:0000313" key="3">
    <source>
        <dbReference type="Proteomes" id="UP001231189"/>
    </source>
</evidence>
<comment type="caution">
    <text evidence="2">The sequence shown here is derived from an EMBL/GenBank/DDBJ whole genome shotgun (WGS) entry which is preliminary data.</text>
</comment>
<name>A0AAD8VKN8_LOLMU</name>
<accession>A0AAD8VKN8</accession>
<proteinExistence type="predicted"/>
<sequence length="233" mass="25032">MDPALKEYLDSMRADAAALQSSIDAVHAKQDDMSHQIEYQSTHLLDLCGWKPEIEARFAQLEATVANLQRTLPAPAAAAMEAQAASAAAASGSGAPHFVANPLFDGAIHGPGGHGEHVIPGGNPAVTSASPSVPPILASRWRQTPTGRREQVQVQWPPDCTLDITWEDKVELQAKFPDSVAWGQARTQGRGDVSSSATTKPVEDTGVGLIQRRARPTRIIQPSRRHMGPEWTK</sequence>
<organism evidence="2 3">
    <name type="scientific">Lolium multiflorum</name>
    <name type="common">Italian ryegrass</name>
    <name type="synonym">Lolium perenne subsp. multiflorum</name>
    <dbReference type="NCBI Taxonomy" id="4521"/>
    <lineage>
        <taxon>Eukaryota</taxon>
        <taxon>Viridiplantae</taxon>
        <taxon>Streptophyta</taxon>
        <taxon>Embryophyta</taxon>
        <taxon>Tracheophyta</taxon>
        <taxon>Spermatophyta</taxon>
        <taxon>Magnoliopsida</taxon>
        <taxon>Liliopsida</taxon>
        <taxon>Poales</taxon>
        <taxon>Poaceae</taxon>
        <taxon>BOP clade</taxon>
        <taxon>Pooideae</taxon>
        <taxon>Poodae</taxon>
        <taxon>Poeae</taxon>
        <taxon>Poeae Chloroplast Group 2 (Poeae type)</taxon>
        <taxon>Loliodinae</taxon>
        <taxon>Loliinae</taxon>
        <taxon>Lolium</taxon>
    </lineage>
</organism>
<gene>
    <name evidence="2" type="ORF">QYE76_031701</name>
</gene>
<evidence type="ECO:0000256" key="1">
    <source>
        <dbReference type="SAM" id="MobiDB-lite"/>
    </source>
</evidence>
<reference evidence="2" key="1">
    <citation type="submission" date="2023-07" db="EMBL/GenBank/DDBJ databases">
        <title>A chromosome-level genome assembly of Lolium multiflorum.</title>
        <authorList>
            <person name="Chen Y."/>
            <person name="Copetti D."/>
            <person name="Kolliker R."/>
            <person name="Studer B."/>
        </authorList>
    </citation>
    <scope>NUCLEOTIDE SEQUENCE</scope>
    <source>
        <strain evidence="2">02402/16</strain>
        <tissue evidence="2">Leaf</tissue>
    </source>
</reference>
<keyword evidence="3" id="KW-1185">Reference proteome</keyword>
<dbReference type="EMBL" id="JAUUTY010000007">
    <property type="protein sequence ID" value="KAK1608028.1"/>
    <property type="molecule type" value="Genomic_DNA"/>
</dbReference>
<evidence type="ECO:0000313" key="2">
    <source>
        <dbReference type="EMBL" id="KAK1608028.1"/>
    </source>
</evidence>
<protein>
    <submittedName>
        <fullName evidence="2">Uncharacterized protein</fullName>
    </submittedName>
</protein>
<feature type="region of interest" description="Disordered" evidence="1">
    <location>
        <begin position="183"/>
        <end position="206"/>
    </location>
</feature>